<dbReference type="SUPFAM" id="SSF52540">
    <property type="entry name" value="P-loop containing nucleoside triphosphate hydrolases"/>
    <property type="match status" value="1"/>
</dbReference>
<dbReference type="RefSeq" id="WP_087358699.1">
    <property type="nucleotide sequence ID" value="NZ_NFLJ01000027.1"/>
</dbReference>
<organism evidence="2 3">
    <name type="scientific">Massilimicrobiota timonensis</name>
    <dbReference type="NCBI Taxonomy" id="1776392"/>
    <lineage>
        <taxon>Bacteria</taxon>
        <taxon>Bacillati</taxon>
        <taxon>Bacillota</taxon>
        <taxon>Erysipelotrichia</taxon>
        <taxon>Erysipelotrichales</taxon>
        <taxon>Erysipelotrichaceae</taxon>
        <taxon>Massilimicrobiota</taxon>
    </lineage>
</organism>
<dbReference type="Proteomes" id="UP000195305">
    <property type="component" value="Unassembled WGS sequence"/>
</dbReference>
<evidence type="ECO:0000313" key="3">
    <source>
        <dbReference type="Proteomes" id="UP000195305"/>
    </source>
</evidence>
<dbReference type="Pfam" id="PF08011">
    <property type="entry name" value="PDDEXK_9"/>
    <property type="match status" value="1"/>
</dbReference>
<dbReference type="EMBL" id="NFLJ01000027">
    <property type="protein sequence ID" value="OUQ33630.1"/>
    <property type="molecule type" value="Genomic_DNA"/>
</dbReference>
<evidence type="ECO:0000259" key="1">
    <source>
        <dbReference type="Pfam" id="PF09820"/>
    </source>
</evidence>
<accession>A0A1Y4SW57</accession>
<comment type="caution">
    <text evidence="2">The sequence shown here is derived from an EMBL/GenBank/DDBJ whole genome shotgun (WGS) entry which is preliminary data.</text>
</comment>
<dbReference type="AlphaFoldDB" id="A0A1Y4SW57"/>
<name>A0A1Y4SW57_9FIRM</name>
<dbReference type="InterPro" id="IPR018631">
    <property type="entry name" value="AAA-ATPase-like_dom"/>
</dbReference>
<dbReference type="InterPro" id="IPR012547">
    <property type="entry name" value="PDDEXK_9"/>
</dbReference>
<dbReference type="OrthoDB" id="1650748at2"/>
<feature type="domain" description="AAA-ATPase-like" evidence="1">
    <location>
        <begin position="16"/>
        <end position="205"/>
    </location>
</feature>
<gene>
    <name evidence="2" type="ORF">B5E75_09515</name>
</gene>
<dbReference type="Pfam" id="PF09820">
    <property type="entry name" value="AAA-ATPase_like"/>
    <property type="match status" value="1"/>
</dbReference>
<proteinExistence type="predicted"/>
<reference evidence="2 3" key="1">
    <citation type="journal article" date="2018" name="BMC Genomics">
        <title>Whole genome sequencing and function prediction of 133 gut anaerobes isolated from chicken caecum in pure cultures.</title>
        <authorList>
            <person name="Medvecky M."/>
            <person name="Cejkova D."/>
            <person name="Polansky O."/>
            <person name="Karasova D."/>
            <person name="Kubasova T."/>
            <person name="Cizek A."/>
            <person name="Rychlik I."/>
        </authorList>
    </citation>
    <scope>NUCLEOTIDE SEQUENCE [LARGE SCALE GENOMIC DNA]</scope>
    <source>
        <strain evidence="2 3">An13</strain>
    </source>
</reference>
<sequence length="519" mass="60333">MGLYLNPRNDSFQQAINNPIYVDKSLLINYTNQLIGTGDNKLCVSRPRRFGKSTDANMLVAYYSKGCDSHHIFDSLKISQTAHYLEHLNQHHVIHINMQDFLSKTHDINKMILLLAKLIFREIKKVFPNVDYIDSSNLVQIIEDVYVEADARFIFIIDEWDCIFREYKQDKEAQKQYLDFLRNLLKDKPYVELAYMTGILPIKKYGTHSALNMFEEISMIDPGLLSEFMGFTETEVQNLCIQYNISYDEMKQWYDGYHMTDHLSTLSPRSVVASLIRKQFGNYWTSTETYEALQVYIDLNKDGLKDSVIEMLAGESVPVQTSSFQNDMTTFDTKDDVLTLLIHLGYLGYNSSDHTCYIPNKEVIDSFVNSIRKSNWEETTKALLSSRELLEATWKQDEEAVARYIEEAHLNTSILTYNNENALAYTLLLAYISARDYYTMIREMPTGKGFADVVLIPYRDKPAMIIELKWNQDVETALTQIKEKKYPKGLENYKDNLLIVGISYDKKTKKHTCHIEKHQ</sequence>
<keyword evidence="3" id="KW-1185">Reference proteome</keyword>
<dbReference type="PANTHER" id="PTHR34825:SF1">
    <property type="entry name" value="AAA-ATPASE-LIKE DOMAIN-CONTAINING PROTEIN"/>
    <property type="match status" value="1"/>
</dbReference>
<dbReference type="InterPro" id="IPR027417">
    <property type="entry name" value="P-loop_NTPase"/>
</dbReference>
<evidence type="ECO:0000313" key="2">
    <source>
        <dbReference type="EMBL" id="OUQ33630.1"/>
    </source>
</evidence>
<protein>
    <submittedName>
        <fullName evidence="2">AAA family ATPase</fullName>
    </submittedName>
</protein>
<dbReference type="PANTHER" id="PTHR34825">
    <property type="entry name" value="CONSERVED PROTEIN, WITH A WEAK D-GALACTARATE DEHYDRATASE/ALTRONATE HYDROLASE DOMAIN"/>
    <property type="match status" value="1"/>
</dbReference>